<evidence type="ECO:0000313" key="2">
    <source>
        <dbReference type="EMBL" id="SDJ90810.1"/>
    </source>
</evidence>
<feature type="transmembrane region" description="Helical" evidence="1">
    <location>
        <begin position="52"/>
        <end position="77"/>
    </location>
</feature>
<evidence type="ECO:0008006" key="4">
    <source>
        <dbReference type="Google" id="ProtNLM"/>
    </source>
</evidence>
<dbReference type="SUPFAM" id="SSF103473">
    <property type="entry name" value="MFS general substrate transporter"/>
    <property type="match status" value="1"/>
</dbReference>
<keyword evidence="1" id="KW-0472">Membrane</keyword>
<dbReference type="AlphaFoldDB" id="A0A1G8XM12"/>
<keyword evidence="1" id="KW-1133">Transmembrane helix</keyword>
<gene>
    <name evidence="2" type="ORF">SAMN05216226_111123</name>
</gene>
<reference evidence="2 3" key="1">
    <citation type="submission" date="2016-10" db="EMBL/GenBank/DDBJ databases">
        <authorList>
            <person name="de Groot N.N."/>
        </authorList>
    </citation>
    <scope>NUCLEOTIDE SEQUENCE [LARGE SCALE GENOMIC DNA]</scope>
    <source>
        <strain evidence="2 3">IBRC-M10015</strain>
    </source>
</reference>
<proteinExistence type="predicted"/>
<keyword evidence="3" id="KW-1185">Reference proteome</keyword>
<dbReference type="OrthoDB" id="29061at2157"/>
<name>A0A1G8XM12_9EURY</name>
<dbReference type="EMBL" id="FNFC01000011">
    <property type="protein sequence ID" value="SDJ90810.1"/>
    <property type="molecule type" value="Genomic_DNA"/>
</dbReference>
<dbReference type="RefSeq" id="WP_092703411.1">
    <property type="nucleotide sequence ID" value="NZ_FNFC01000011.1"/>
</dbReference>
<dbReference type="InterPro" id="IPR053160">
    <property type="entry name" value="MFS_DHA3_Transporter"/>
</dbReference>
<dbReference type="PANTHER" id="PTHR23530">
    <property type="entry name" value="TRANSPORT PROTEIN-RELATED"/>
    <property type="match status" value="1"/>
</dbReference>
<organism evidence="2 3">
    <name type="scientific">Halovenus aranensis</name>
    <dbReference type="NCBI Taxonomy" id="890420"/>
    <lineage>
        <taxon>Archaea</taxon>
        <taxon>Methanobacteriati</taxon>
        <taxon>Methanobacteriota</taxon>
        <taxon>Stenosarchaea group</taxon>
        <taxon>Halobacteria</taxon>
        <taxon>Halobacteriales</taxon>
        <taxon>Haloarculaceae</taxon>
        <taxon>Halovenus</taxon>
    </lineage>
</organism>
<accession>A0A1G8XM12</accession>
<feature type="transmembrane region" description="Helical" evidence="1">
    <location>
        <begin position="89"/>
        <end position="116"/>
    </location>
</feature>
<dbReference type="STRING" id="890420.SAMN05216226_111123"/>
<keyword evidence="1" id="KW-0812">Transmembrane</keyword>
<dbReference type="Gene3D" id="1.20.1250.20">
    <property type="entry name" value="MFS general substrate transporter like domains"/>
    <property type="match status" value="1"/>
</dbReference>
<protein>
    <recommendedName>
        <fullName evidence="4">Major Facilitator Superfamily protein</fullName>
    </recommendedName>
</protein>
<evidence type="ECO:0000256" key="1">
    <source>
        <dbReference type="SAM" id="Phobius"/>
    </source>
</evidence>
<dbReference type="InterPro" id="IPR036259">
    <property type="entry name" value="MFS_trans_sf"/>
</dbReference>
<evidence type="ECO:0000313" key="3">
    <source>
        <dbReference type="Proteomes" id="UP000198856"/>
    </source>
</evidence>
<dbReference type="Proteomes" id="UP000198856">
    <property type="component" value="Unassembled WGS sequence"/>
</dbReference>
<dbReference type="PANTHER" id="PTHR23530:SF1">
    <property type="entry name" value="PERMEASE, MAJOR FACILITATOR SUPERFAMILY-RELATED"/>
    <property type="match status" value="1"/>
</dbReference>
<sequence length="216" mass="23008">MGGLALVFLAVNVYRLSTAVLSEKLMRTSASRRPSWMFSATRWLEQPTLESISVPLVAFGVLYASFKLVTAGAMMTTGWIEDTLGPRRFFLLLAPLCAIAYATIAVVPLFVLPVIYLRRVLGRISGPIRNQYVNDRLDDAGRATVLSGVSMVFRLASGVTSAAFDPIAESTGPVTFLAAAGLTISALAGLLWIATDPVRTSDTPATADRPAPAGTD</sequence>
<feature type="transmembrane region" description="Helical" evidence="1">
    <location>
        <begin position="174"/>
        <end position="194"/>
    </location>
</feature>